<evidence type="ECO:0000313" key="2">
    <source>
        <dbReference type="Proteomes" id="UP000011864"/>
    </source>
</evidence>
<dbReference type="PATRIC" id="fig|1129794.4.peg.3525"/>
<accession>K6YXJ8</accession>
<dbReference type="HOGENOM" id="CLU_3346944_0_0_6"/>
<protein>
    <submittedName>
        <fullName evidence="1">Uncharacterized protein</fullName>
    </submittedName>
</protein>
<dbReference type="AlphaFoldDB" id="K6YXJ8"/>
<evidence type="ECO:0000313" key="1">
    <source>
        <dbReference type="EMBL" id="AGH45651.1"/>
    </source>
</evidence>
<keyword evidence="2" id="KW-1185">Reference proteome</keyword>
<dbReference type="STRING" id="1129794.C427_3543"/>
<dbReference type="KEGG" id="gps:C427_3543"/>
<dbReference type="EMBL" id="CP003837">
    <property type="protein sequence ID" value="AGH45651.1"/>
    <property type="molecule type" value="Genomic_DNA"/>
</dbReference>
<name>K6YXJ8_9ALTE</name>
<sequence>MLYEQLFMLNYTQLNWYVYDHLVTNSLNQKALLDQFY</sequence>
<proteinExistence type="predicted"/>
<reference evidence="1 2" key="1">
    <citation type="journal article" date="2013" name="Genome Announc.">
        <title>Complete Genome Sequence of Glaciecola psychrophila Strain 170T.</title>
        <authorList>
            <person name="Yin J."/>
            <person name="Chen J."/>
            <person name="Liu G."/>
            <person name="Yu Y."/>
            <person name="Song L."/>
            <person name="Wang X."/>
            <person name="Qu X."/>
        </authorList>
    </citation>
    <scope>NUCLEOTIDE SEQUENCE [LARGE SCALE GENOMIC DNA]</scope>
    <source>
        <strain evidence="1 2">170</strain>
    </source>
</reference>
<dbReference type="Proteomes" id="UP000011864">
    <property type="component" value="Chromosome"/>
</dbReference>
<gene>
    <name evidence="1" type="ORF">C427_3543</name>
</gene>
<organism evidence="1 2">
    <name type="scientific">Paraglaciecola psychrophila 170</name>
    <dbReference type="NCBI Taxonomy" id="1129794"/>
    <lineage>
        <taxon>Bacteria</taxon>
        <taxon>Pseudomonadati</taxon>
        <taxon>Pseudomonadota</taxon>
        <taxon>Gammaproteobacteria</taxon>
        <taxon>Alteromonadales</taxon>
        <taxon>Alteromonadaceae</taxon>
        <taxon>Paraglaciecola</taxon>
    </lineage>
</organism>